<protein>
    <submittedName>
        <fullName evidence="1">Uncharacterized protein</fullName>
    </submittedName>
</protein>
<evidence type="ECO:0000313" key="2">
    <source>
        <dbReference type="Proteomes" id="UP000442469"/>
    </source>
</evidence>
<sequence>MQHGGEAPGEVPEEALALDYACAALLAEGRGKAQADSLKKMHAGGQVGRPK</sequence>
<dbReference type="AlphaFoldDB" id="A0A6N8EYB4"/>
<evidence type="ECO:0000313" key="1">
    <source>
        <dbReference type="EMBL" id="MUG23790.1"/>
    </source>
</evidence>
<dbReference type="Proteomes" id="UP000442469">
    <property type="component" value="Unassembled WGS sequence"/>
</dbReference>
<reference evidence="1 2" key="1">
    <citation type="submission" date="2019-11" db="EMBL/GenBank/DDBJ databases">
        <title>Draft genome sequences of five Paenibacillus species of dairy origin.</title>
        <authorList>
            <person name="Olajide A.M."/>
            <person name="Chen S."/>
            <person name="Lapointe G."/>
        </authorList>
    </citation>
    <scope>NUCLEOTIDE SEQUENCE [LARGE SCALE GENOMIC DNA]</scope>
    <source>
        <strain evidence="1 2">3CT49</strain>
    </source>
</reference>
<accession>A0A6N8EYB4</accession>
<dbReference type="EMBL" id="WNZZ01000010">
    <property type="protein sequence ID" value="MUG23790.1"/>
    <property type="molecule type" value="Genomic_DNA"/>
</dbReference>
<name>A0A6N8EYB4_PAEMA</name>
<gene>
    <name evidence="1" type="ORF">GNQ08_15460</name>
</gene>
<comment type="caution">
    <text evidence="1">The sequence shown here is derived from an EMBL/GenBank/DDBJ whole genome shotgun (WGS) entry which is preliminary data.</text>
</comment>
<dbReference type="GeneID" id="77012453"/>
<organism evidence="1 2">
    <name type="scientific">Paenibacillus macerans</name>
    <name type="common">Bacillus macerans</name>
    <dbReference type="NCBI Taxonomy" id="44252"/>
    <lineage>
        <taxon>Bacteria</taxon>
        <taxon>Bacillati</taxon>
        <taxon>Bacillota</taxon>
        <taxon>Bacilli</taxon>
        <taxon>Bacillales</taxon>
        <taxon>Paenibacillaceae</taxon>
        <taxon>Paenibacillus</taxon>
    </lineage>
</organism>
<proteinExistence type="predicted"/>
<dbReference type="RefSeq" id="WP_155620331.1">
    <property type="nucleotide sequence ID" value="NZ_JARLKU010000074.1"/>
</dbReference>